<dbReference type="InterPro" id="IPR000436">
    <property type="entry name" value="Sushi_SCR_CCP_dom"/>
</dbReference>
<dbReference type="GeneID" id="109484793"/>
<feature type="domain" description="Sushi" evidence="5">
    <location>
        <begin position="302"/>
        <end position="361"/>
    </location>
</feature>
<proteinExistence type="predicted"/>
<dbReference type="InterPro" id="IPR012314">
    <property type="entry name" value="Pept_M12B_GON-ADAMTSs"/>
</dbReference>
<feature type="disulfide bond" evidence="3">
    <location>
        <begin position="332"/>
        <end position="359"/>
    </location>
</feature>
<feature type="chain" id="PRO_5028445509" evidence="4">
    <location>
        <begin position="21"/>
        <end position="385"/>
    </location>
</feature>
<dbReference type="RefSeq" id="XP_019643715.1">
    <property type="nucleotide sequence ID" value="XM_019788156.1"/>
</dbReference>
<keyword evidence="7" id="KW-1185">Reference proteome</keyword>
<dbReference type="AlphaFoldDB" id="A0A6P4ZR87"/>
<dbReference type="KEGG" id="bbel:109484793"/>
<reference evidence="8" key="1">
    <citation type="submission" date="2025-08" db="UniProtKB">
        <authorList>
            <consortium name="RefSeq"/>
        </authorList>
    </citation>
    <scope>IDENTIFICATION</scope>
    <source>
        <tissue evidence="8">Gonad</tissue>
    </source>
</reference>
<dbReference type="GO" id="GO:0004222">
    <property type="term" value="F:metalloendopeptidase activity"/>
    <property type="evidence" value="ECO:0007669"/>
    <property type="project" value="InterPro"/>
</dbReference>
<dbReference type="PROSITE" id="PS50923">
    <property type="entry name" value="SUSHI"/>
    <property type="match status" value="1"/>
</dbReference>
<evidence type="ECO:0000256" key="2">
    <source>
        <dbReference type="ARBA" id="ARBA00023157"/>
    </source>
</evidence>
<dbReference type="Gene3D" id="2.10.70.10">
    <property type="entry name" value="Complement Module, domain 1"/>
    <property type="match status" value="1"/>
</dbReference>
<keyword evidence="2 3" id="KW-1015">Disulfide bond</keyword>
<keyword evidence="1" id="KW-0479">Metal-binding</keyword>
<dbReference type="SMART" id="SM00032">
    <property type="entry name" value="CCP"/>
    <property type="match status" value="1"/>
</dbReference>
<keyword evidence="4" id="KW-0732">Signal</keyword>
<name>A0A6P4ZR87_BRABE</name>
<evidence type="ECO:0000256" key="1">
    <source>
        <dbReference type="ARBA" id="ARBA00022723"/>
    </source>
</evidence>
<feature type="domain" description="GON" evidence="6">
    <location>
        <begin position="96"/>
        <end position="299"/>
    </location>
</feature>
<evidence type="ECO:0000313" key="8">
    <source>
        <dbReference type="RefSeq" id="XP_019643715.1"/>
    </source>
</evidence>
<evidence type="ECO:0000259" key="5">
    <source>
        <dbReference type="PROSITE" id="PS50923"/>
    </source>
</evidence>
<dbReference type="Pfam" id="PF08685">
    <property type="entry name" value="GON"/>
    <property type="match status" value="1"/>
</dbReference>
<evidence type="ECO:0000259" key="6">
    <source>
        <dbReference type="PROSITE" id="PS51046"/>
    </source>
</evidence>
<dbReference type="SUPFAM" id="SSF57535">
    <property type="entry name" value="Complement control module/SCR domain"/>
    <property type="match status" value="1"/>
</dbReference>
<gene>
    <name evidence="8" type="primary">LOC109484793</name>
</gene>
<keyword evidence="3" id="KW-0768">Sushi</keyword>
<dbReference type="PROSITE" id="PS51046">
    <property type="entry name" value="GON"/>
    <property type="match status" value="1"/>
</dbReference>
<protein>
    <submittedName>
        <fullName evidence="8">Uncharacterized protein LOC109484793</fullName>
    </submittedName>
</protein>
<dbReference type="OrthoDB" id="5855429at2759"/>
<evidence type="ECO:0000313" key="7">
    <source>
        <dbReference type="Proteomes" id="UP000515135"/>
    </source>
</evidence>
<feature type="signal peptide" evidence="4">
    <location>
        <begin position="1"/>
        <end position="20"/>
    </location>
</feature>
<feature type="disulfide bond" evidence="3">
    <location>
        <begin position="304"/>
        <end position="347"/>
    </location>
</feature>
<dbReference type="Proteomes" id="UP000515135">
    <property type="component" value="Unplaced"/>
</dbReference>
<dbReference type="CDD" id="cd00033">
    <property type="entry name" value="CCP"/>
    <property type="match status" value="1"/>
</dbReference>
<evidence type="ECO:0000256" key="3">
    <source>
        <dbReference type="PROSITE-ProRule" id="PRU00302"/>
    </source>
</evidence>
<evidence type="ECO:0000256" key="4">
    <source>
        <dbReference type="SAM" id="SignalP"/>
    </source>
</evidence>
<organism evidence="7 8">
    <name type="scientific">Branchiostoma belcheri</name>
    <name type="common">Amphioxus</name>
    <dbReference type="NCBI Taxonomy" id="7741"/>
    <lineage>
        <taxon>Eukaryota</taxon>
        <taxon>Metazoa</taxon>
        <taxon>Chordata</taxon>
        <taxon>Cephalochordata</taxon>
        <taxon>Leptocardii</taxon>
        <taxon>Amphioxiformes</taxon>
        <taxon>Branchiostomatidae</taxon>
        <taxon>Branchiostoma</taxon>
    </lineage>
</organism>
<sequence length="385" mass="42656">MSTILKYVTVLCLVLYLAEAAHFVNYVQPPPKKDLYELYLEVGHCETMFYYDEENQAGTPVRMTGFEQFSILSKGLSWRKYIESVAKSAAMKVGPRAASCSEMKSLNPAAGDGEYTLYPFPMDNDVSIRVYCHDMASGNPKEFLSLPAGPDENYAIISPDKLSWEYGCTGSLQSPYIEAGTTKFSKLRITLEESRVEVIRDDYTFARTTGPNAIPYGHAGDCYSRVQGCARGTFKVDLTGTELSLAPDTHWKLSERYPASLTVHGMFFSEDRKVASAFCGGWCGHCWPVGDKLYLAYPIRSGSCPHPPVITGATLSGCDYPYEENEVCTYSCDSGYFWEGGDRSRACRGGNWEGSALVCSNQSAGQELEAAPTDPADWTLTQYRY</sequence>
<dbReference type="InterPro" id="IPR035976">
    <property type="entry name" value="Sushi/SCR/CCP_sf"/>
</dbReference>
<dbReference type="GO" id="GO:0008270">
    <property type="term" value="F:zinc ion binding"/>
    <property type="evidence" value="ECO:0007669"/>
    <property type="project" value="InterPro"/>
</dbReference>
<dbReference type="Pfam" id="PF00084">
    <property type="entry name" value="Sushi"/>
    <property type="match status" value="1"/>
</dbReference>
<accession>A0A6P4ZR87</accession>